<protein>
    <submittedName>
        <fullName evidence="8">YbeY metalloendoribonuclease</fullName>
    </submittedName>
</protein>
<dbReference type="InParanoid" id="H3C3H6"/>
<dbReference type="STRING" id="99883.ENSTNIP00000002795"/>
<evidence type="ECO:0000256" key="1">
    <source>
        <dbReference type="ARBA" id="ARBA00001947"/>
    </source>
</evidence>
<dbReference type="Pfam" id="PF02130">
    <property type="entry name" value="YbeY"/>
    <property type="match status" value="1"/>
</dbReference>
<dbReference type="HAMAP" id="MF_00009">
    <property type="entry name" value="Endoribonucl_YbeY"/>
    <property type="match status" value="1"/>
</dbReference>
<dbReference type="OMA" id="GFTHNSE"/>
<keyword evidence="6" id="KW-0378">Hydrolase</keyword>
<keyword evidence="7" id="KW-0862">Zinc</keyword>
<reference evidence="8" key="3">
    <citation type="submission" date="2025-09" db="UniProtKB">
        <authorList>
            <consortium name="Ensembl"/>
        </authorList>
    </citation>
    <scope>IDENTIFICATION</scope>
</reference>
<dbReference type="Ensembl" id="ENSTNIT00000002218.1">
    <property type="protein sequence ID" value="ENSTNIP00000002795.1"/>
    <property type="gene ID" value="ENSTNIG00000001620.1"/>
</dbReference>
<evidence type="ECO:0000256" key="2">
    <source>
        <dbReference type="ARBA" id="ARBA00010875"/>
    </source>
</evidence>
<dbReference type="PANTHER" id="PTHR46986">
    <property type="entry name" value="ENDORIBONUCLEASE YBEY, CHLOROPLASTIC"/>
    <property type="match status" value="1"/>
</dbReference>
<accession>H3C3H6</accession>
<dbReference type="SUPFAM" id="SSF55486">
    <property type="entry name" value="Metalloproteases ('zincins'), catalytic domain"/>
    <property type="match status" value="1"/>
</dbReference>
<dbReference type="InterPro" id="IPR023091">
    <property type="entry name" value="MetalPrtase_cat_dom_sf_prd"/>
</dbReference>
<dbReference type="GO" id="GO:0046872">
    <property type="term" value="F:metal ion binding"/>
    <property type="evidence" value="ECO:0007669"/>
    <property type="project" value="UniProtKB-KW"/>
</dbReference>
<dbReference type="GO" id="GO:0004519">
    <property type="term" value="F:endonuclease activity"/>
    <property type="evidence" value="ECO:0007669"/>
    <property type="project" value="UniProtKB-KW"/>
</dbReference>
<sequence>MGLVLQNLQKIVPIKRSRLRRDVEILRHLMGIQKFDLGIICVDNRKMQQINYLYRNKRSPTDVLSFPLYQDLRPGKLPCPVHRDELNLGDIFLGVEFVRTRCQEESSDLHQSLAVIAAHGICHLLGFRHDTEEEWIEMLQKEKYVLNEYNRLTGSHLEPLTKNYSQES</sequence>
<name>H3C3H6_TETNG</name>
<evidence type="ECO:0000256" key="4">
    <source>
        <dbReference type="ARBA" id="ARBA00022723"/>
    </source>
</evidence>
<evidence type="ECO:0000313" key="8">
    <source>
        <dbReference type="Ensembl" id="ENSTNIP00000002795.1"/>
    </source>
</evidence>
<evidence type="ECO:0000256" key="3">
    <source>
        <dbReference type="ARBA" id="ARBA00022722"/>
    </source>
</evidence>
<proteinExistence type="inferred from homology"/>
<comment type="similarity">
    <text evidence="2">Belongs to the endoribonuclease YbeY family.</text>
</comment>
<evidence type="ECO:0000313" key="9">
    <source>
        <dbReference type="Proteomes" id="UP000007303"/>
    </source>
</evidence>
<reference evidence="9" key="1">
    <citation type="journal article" date="2004" name="Nature">
        <title>Genome duplication in the teleost fish Tetraodon nigroviridis reveals the early vertebrate proto-karyotype.</title>
        <authorList>
            <person name="Jaillon O."/>
            <person name="Aury J.-M."/>
            <person name="Brunet F."/>
            <person name="Petit J.-L."/>
            <person name="Stange-Thomann N."/>
            <person name="Mauceli E."/>
            <person name="Bouneau L."/>
            <person name="Fischer C."/>
            <person name="Ozouf-Costaz C."/>
            <person name="Bernot A."/>
            <person name="Nicaud S."/>
            <person name="Jaffe D."/>
            <person name="Fisher S."/>
            <person name="Lutfalla G."/>
            <person name="Dossat C."/>
            <person name="Segurens B."/>
            <person name="Dasilva C."/>
            <person name="Salanoubat M."/>
            <person name="Levy M."/>
            <person name="Boudet N."/>
            <person name="Castellano S."/>
            <person name="Anthouard V."/>
            <person name="Jubin C."/>
            <person name="Castelli V."/>
            <person name="Katinka M."/>
            <person name="Vacherie B."/>
            <person name="Biemont C."/>
            <person name="Skalli Z."/>
            <person name="Cattolico L."/>
            <person name="Poulain J."/>
            <person name="De Berardinis V."/>
            <person name="Cruaud C."/>
            <person name="Duprat S."/>
            <person name="Brottier P."/>
            <person name="Coutanceau J.-P."/>
            <person name="Gouzy J."/>
            <person name="Parra G."/>
            <person name="Lardier G."/>
            <person name="Chapple C."/>
            <person name="McKernan K.J."/>
            <person name="McEwan P."/>
            <person name="Bosak S."/>
            <person name="Kellis M."/>
            <person name="Volff J.-N."/>
            <person name="Guigo R."/>
            <person name="Zody M.C."/>
            <person name="Mesirov J."/>
            <person name="Lindblad-Toh K."/>
            <person name="Birren B."/>
            <person name="Nusbaum C."/>
            <person name="Kahn D."/>
            <person name="Robinson-Rechavi M."/>
            <person name="Laudet V."/>
            <person name="Schachter V."/>
            <person name="Quetier F."/>
            <person name="Saurin W."/>
            <person name="Scarpelli C."/>
            <person name="Wincker P."/>
            <person name="Lander E.S."/>
            <person name="Weissenbach J."/>
            <person name="Roest Crollius H."/>
        </authorList>
    </citation>
    <scope>NUCLEOTIDE SEQUENCE [LARGE SCALE GENOMIC DNA]</scope>
</reference>
<evidence type="ECO:0000256" key="7">
    <source>
        <dbReference type="ARBA" id="ARBA00022833"/>
    </source>
</evidence>
<keyword evidence="5" id="KW-0255">Endonuclease</keyword>
<keyword evidence="3" id="KW-0540">Nuclease</keyword>
<dbReference type="Gene3D" id="3.40.390.30">
    <property type="entry name" value="Metalloproteases ('zincins'), catalytic domain"/>
    <property type="match status" value="1"/>
</dbReference>
<dbReference type="NCBIfam" id="TIGR00043">
    <property type="entry name" value="rRNA maturation RNase YbeY"/>
    <property type="match status" value="1"/>
</dbReference>
<dbReference type="PROSITE" id="PS01306">
    <property type="entry name" value="UPF0054"/>
    <property type="match status" value="1"/>
</dbReference>
<dbReference type="InterPro" id="IPR002036">
    <property type="entry name" value="YbeY"/>
</dbReference>
<keyword evidence="9" id="KW-1185">Reference proteome</keyword>
<organism evidence="8 9">
    <name type="scientific">Tetraodon nigroviridis</name>
    <name type="common">Spotted green pufferfish</name>
    <name type="synonym">Chelonodon nigroviridis</name>
    <dbReference type="NCBI Taxonomy" id="99883"/>
    <lineage>
        <taxon>Eukaryota</taxon>
        <taxon>Metazoa</taxon>
        <taxon>Chordata</taxon>
        <taxon>Craniata</taxon>
        <taxon>Vertebrata</taxon>
        <taxon>Euteleostomi</taxon>
        <taxon>Actinopterygii</taxon>
        <taxon>Neopterygii</taxon>
        <taxon>Teleostei</taxon>
        <taxon>Neoteleostei</taxon>
        <taxon>Acanthomorphata</taxon>
        <taxon>Eupercaria</taxon>
        <taxon>Tetraodontiformes</taxon>
        <taxon>Tetradontoidea</taxon>
        <taxon>Tetraodontidae</taxon>
        <taxon>Tetraodon</taxon>
    </lineage>
</organism>
<dbReference type="InterPro" id="IPR020549">
    <property type="entry name" value="YbeY_CS"/>
</dbReference>
<dbReference type="HOGENOM" id="CLU_106710_4_0_1"/>
<dbReference type="PANTHER" id="PTHR46986:SF1">
    <property type="entry name" value="ENDORIBONUCLEASE YBEY, CHLOROPLASTIC"/>
    <property type="match status" value="1"/>
</dbReference>
<evidence type="ECO:0000256" key="5">
    <source>
        <dbReference type="ARBA" id="ARBA00022759"/>
    </source>
</evidence>
<keyword evidence="4" id="KW-0479">Metal-binding</keyword>
<dbReference type="GO" id="GO:0004222">
    <property type="term" value="F:metalloendopeptidase activity"/>
    <property type="evidence" value="ECO:0007669"/>
    <property type="project" value="InterPro"/>
</dbReference>
<dbReference type="GeneTree" id="ENSGT00950000183170"/>
<dbReference type="GO" id="GO:0006364">
    <property type="term" value="P:rRNA processing"/>
    <property type="evidence" value="ECO:0007669"/>
    <property type="project" value="InterPro"/>
</dbReference>
<evidence type="ECO:0000256" key="6">
    <source>
        <dbReference type="ARBA" id="ARBA00022801"/>
    </source>
</evidence>
<dbReference type="AlphaFoldDB" id="H3C3H6"/>
<dbReference type="FunCoup" id="H3C3H6">
    <property type="interactions" value="1"/>
</dbReference>
<dbReference type="Proteomes" id="UP000007303">
    <property type="component" value="Unassembled WGS sequence"/>
</dbReference>
<comment type="cofactor">
    <cofactor evidence="1">
        <name>Zn(2+)</name>
        <dbReference type="ChEBI" id="CHEBI:29105"/>
    </cofactor>
</comment>
<reference evidence="8" key="2">
    <citation type="submission" date="2025-08" db="UniProtKB">
        <authorList>
            <consortium name="Ensembl"/>
        </authorList>
    </citation>
    <scope>IDENTIFICATION</scope>
</reference>